<dbReference type="PANTHER" id="PTHR12677">
    <property type="entry name" value="GOLGI APPARATUS MEMBRANE PROTEIN TVP38-RELATED"/>
    <property type="match status" value="1"/>
</dbReference>
<comment type="caution">
    <text evidence="6">Lacks conserved residue(s) required for the propagation of feature annotation.</text>
</comment>
<name>E0NLH4_9FIRM</name>
<dbReference type="InterPro" id="IPR032816">
    <property type="entry name" value="VTT_dom"/>
</dbReference>
<dbReference type="STRING" id="862517.HMPREF9225_1013"/>
<dbReference type="OrthoDB" id="9812980at2"/>
<evidence type="ECO:0000259" key="7">
    <source>
        <dbReference type="Pfam" id="PF09335"/>
    </source>
</evidence>
<feature type="transmembrane region" description="Helical" evidence="6">
    <location>
        <begin position="169"/>
        <end position="190"/>
    </location>
</feature>
<dbReference type="HOGENOM" id="CLU_038944_8_0_9"/>
<sequence>MKKENRNRIILLIIIGIFFAVYFFVPSVKREVNESIRVLTKVDINGVAEYIRGFGVYAVVVSFLLMLLQSLISPIPAFFITLSNAMIWGWAKGALLSWSSAMVGAAMCFFIARILGRDVVRKFASEGVLVAIEEFFKKYGKYAIMVARLLPFIPFDAVSYAAGLTSMDFWGFFLATGIGQLPATIVYSYAGGSLTGGAQALMVGLLILFAASIIIYVARKIYNDKQTERNKIK</sequence>
<dbReference type="Proteomes" id="UP000003280">
    <property type="component" value="Unassembled WGS sequence"/>
</dbReference>
<keyword evidence="9" id="KW-1185">Reference proteome</keyword>
<evidence type="ECO:0000256" key="1">
    <source>
        <dbReference type="ARBA" id="ARBA00004651"/>
    </source>
</evidence>
<dbReference type="InterPro" id="IPR015414">
    <property type="entry name" value="TMEM64"/>
</dbReference>
<protein>
    <recommendedName>
        <fullName evidence="6">TVP38/TMEM64 family membrane protein</fullName>
    </recommendedName>
</protein>
<accession>E0NLH4</accession>
<comment type="similarity">
    <text evidence="6">Belongs to the TVP38/TMEM64 family.</text>
</comment>
<dbReference type="EMBL" id="AEEH01000039">
    <property type="protein sequence ID" value="EFM25364.1"/>
    <property type="molecule type" value="Genomic_DNA"/>
</dbReference>
<dbReference type="eggNOG" id="COG0398">
    <property type="taxonomic scope" value="Bacteria"/>
</dbReference>
<keyword evidence="4 6" id="KW-1133">Transmembrane helix</keyword>
<evidence type="ECO:0000256" key="3">
    <source>
        <dbReference type="ARBA" id="ARBA00022692"/>
    </source>
</evidence>
<comment type="caution">
    <text evidence="8">The sequence shown here is derived from an EMBL/GenBank/DDBJ whole genome shotgun (WGS) entry which is preliminary data.</text>
</comment>
<dbReference type="AlphaFoldDB" id="E0NLH4"/>
<feature type="transmembrane region" description="Helical" evidence="6">
    <location>
        <begin position="196"/>
        <end position="218"/>
    </location>
</feature>
<keyword evidence="3 6" id="KW-0812">Transmembrane</keyword>
<feature type="transmembrane region" description="Helical" evidence="6">
    <location>
        <begin position="9"/>
        <end position="25"/>
    </location>
</feature>
<evidence type="ECO:0000256" key="4">
    <source>
        <dbReference type="ARBA" id="ARBA00022989"/>
    </source>
</evidence>
<dbReference type="RefSeq" id="WP_008901827.1">
    <property type="nucleotide sequence ID" value="NZ_GL397071.1"/>
</dbReference>
<keyword evidence="5 6" id="KW-0472">Membrane</keyword>
<comment type="subcellular location">
    <subcellularLocation>
        <location evidence="1 6">Cell membrane</location>
        <topology evidence="1 6">Multi-pass membrane protein</topology>
    </subcellularLocation>
</comment>
<dbReference type="GO" id="GO:0005886">
    <property type="term" value="C:plasma membrane"/>
    <property type="evidence" value="ECO:0007669"/>
    <property type="project" value="UniProtKB-SubCell"/>
</dbReference>
<evidence type="ECO:0000313" key="9">
    <source>
        <dbReference type="Proteomes" id="UP000003280"/>
    </source>
</evidence>
<organism evidence="8 9">
    <name type="scientific">Peptoniphilus duerdenii ATCC BAA-1640</name>
    <dbReference type="NCBI Taxonomy" id="862517"/>
    <lineage>
        <taxon>Bacteria</taxon>
        <taxon>Bacillati</taxon>
        <taxon>Bacillota</taxon>
        <taxon>Tissierellia</taxon>
        <taxon>Tissierellales</taxon>
        <taxon>Peptoniphilaceae</taxon>
        <taxon>Peptoniphilus</taxon>
    </lineage>
</organism>
<gene>
    <name evidence="8" type="ORF">HMPREF9225_1013</name>
</gene>
<reference evidence="8 9" key="1">
    <citation type="submission" date="2010-07" db="EMBL/GenBank/DDBJ databases">
        <authorList>
            <person name="Muzny D."/>
            <person name="Qin X."/>
            <person name="Deng J."/>
            <person name="Jiang H."/>
            <person name="Liu Y."/>
            <person name="Qu J."/>
            <person name="Song X.-Z."/>
            <person name="Zhang L."/>
            <person name="Thornton R."/>
            <person name="Coyle M."/>
            <person name="Francisco L."/>
            <person name="Jackson L."/>
            <person name="Javaid M."/>
            <person name="Korchina V."/>
            <person name="Kovar C."/>
            <person name="Mata R."/>
            <person name="Mathew T."/>
            <person name="Ngo R."/>
            <person name="Nguyen L."/>
            <person name="Nguyen N."/>
            <person name="Okwuonu G."/>
            <person name="Ongeri F."/>
            <person name="Pham C."/>
            <person name="Simmons D."/>
            <person name="Wilczek-Boney K."/>
            <person name="Hale W."/>
            <person name="Jakkamsetti A."/>
            <person name="Pham P."/>
            <person name="Ruth R."/>
            <person name="San Lucas F."/>
            <person name="Warren J."/>
            <person name="Zhang J."/>
            <person name="Zhao Z."/>
            <person name="Zhou C."/>
            <person name="Zhu D."/>
            <person name="Lee S."/>
            <person name="Bess C."/>
            <person name="Blankenburg K."/>
            <person name="Forbes L."/>
            <person name="Fu Q."/>
            <person name="Gubbala S."/>
            <person name="Hirani K."/>
            <person name="Jayaseelan J.C."/>
            <person name="Lara F."/>
            <person name="Munidasa M."/>
            <person name="Palculict T."/>
            <person name="Patil S."/>
            <person name="Pu L.-L."/>
            <person name="Saada N."/>
            <person name="Tang L."/>
            <person name="Weissenberger G."/>
            <person name="Zhu Y."/>
            <person name="Hemphill L."/>
            <person name="Shang Y."/>
            <person name="Youmans B."/>
            <person name="Ayvaz T."/>
            <person name="Ross M."/>
            <person name="Santibanez J."/>
            <person name="Aqrawi P."/>
            <person name="Gross S."/>
            <person name="Joshi V."/>
            <person name="Fowler G."/>
            <person name="Nazareth L."/>
            <person name="Reid J."/>
            <person name="Worley K."/>
            <person name="Petrosino J."/>
            <person name="Highlander S."/>
            <person name="Gibbs R."/>
        </authorList>
    </citation>
    <scope>NUCLEOTIDE SEQUENCE [LARGE SCALE GENOMIC DNA]</scope>
    <source>
        <strain evidence="8 9">ATCC BAA-1640</strain>
    </source>
</reference>
<evidence type="ECO:0000256" key="2">
    <source>
        <dbReference type="ARBA" id="ARBA00022475"/>
    </source>
</evidence>
<dbReference type="Pfam" id="PF09335">
    <property type="entry name" value="VTT_dom"/>
    <property type="match status" value="1"/>
</dbReference>
<feature type="transmembrane region" description="Helical" evidence="6">
    <location>
        <begin position="97"/>
        <end position="115"/>
    </location>
</feature>
<evidence type="ECO:0000313" key="8">
    <source>
        <dbReference type="EMBL" id="EFM25364.1"/>
    </source>
</evidence>
<dbReference type="PANTHER" id="PTHR12677:SF59">
    <property type="entry name" value="GOLGI APPARATUS MEMBRANE PROTEIN TVP38-RELATED"/>
    <property type="match status" value="1"/>
</dbReference>
<evidence type="ECO:0000256" key="5">
    <source>
        <dbReference type="ARBA" id="ARBA00023136"/>
    </source>
</evidence>
<proteinExistence type="inferred from homology"/>
<evidence type="ECO:0000256" key="6">
    <source>
        <dbReference type="RuleBase" id="RU366058"/>
    </source>
</evidence>
<keyword evidence="2 6" id="KW-1003">Cell membrane</keyword>
<feature type="domain" description="VTT" evidence="7">
    <location>
        <begin position="75"/>
        <end position="191"/>
    </location>
</feature>